<dbReference type="InterPro" id="IPR006968">
    <property type="entry name" value="RUS_fam"/>
</dbReference>
<dbReference type="GO" id="GO:0010224">
    <property type="term" value="P:response to UV-B"/>
    <property type="evidence" value="ECO:0007669"/>
    <property type="project" value="TreeGrafter"/>
</dbReference>
<accession>A0A6A3CJH3</accession>
<dbReference type="InterPro" id="IPR054549">
    <property type="entry name" value="UVB_sens_RUS_dom"/>
</dbReference>
<dbReference type="EMBL" id="VEPZ02000307">
    <property type="protein sequence ID" value="KAE8727438.1"/>
    <property type="molecule type" value="Genomic_DNA"/>
</dbReference>
<name>A0A6A3CJH3_HIBSY</name>
<proteinExistence type="inferred from homology"/>
<evidence type="ECO:0000259" key="2">
    <source>
        <dbReference type="Pfam" id="PF04884"/>
    </source>
</evidence>
<sequence length="245" mass="27404">MVSKSIGIALGIALANCFGSSTSFALASFGVVTWIHMYCNLKSHQSIQLKTLNPYRASLVFSEYLLSGQAPSIKEVNAEEPLFPDLLFLNFISANREQSDALSSEAKQPASEIEVRLQLGSKLSDAVNNKEDALALFSLYKDEGYILAEQEGKFCCLKKVVRHKQDMLKSLFQVNYLYWLERNAGIESRGASNDCRQGGRLRISLEYVQREFNHVKMDSESVGWVTDGLIARPLLNRIRPVCEAV</sequence>
<evidence type="ECO:0000256" key="1">
    <source>
        <dbReference type="ARBA" id="ARBA00007558"/>
    </source>
</evidence>
<organism evidence="3 4">
    <name type="scientific">Hibiscus syriacus</name>
    <name type="common">Rose of Sharon</name>
    <dbReference type="NCBI Taxonomy" id="106335"/>
    <lineage>
        <taxon>Eukaryota</taxon>
        <taxon>Viridiplantae</taxon>
        <taxon>Streptophyta</taxon>
        <taxon>Embryophyta</taxon>
        <taxon>Tracheophyta</taxon>
        <taxon>Spermatophyta</taxon>
        <taxon>Magnoliopsida</taxon>
        <taxon>eudicotyledons</taxon>
        <taxon>Gunneridae</taxon>
        <taxon>Pentapetalae</taxon>
        <taxon>rosids</taxon>
        <taxon>malvids</taxon>
        <taxon>Malvales</taxon>
        <taxon>Malvaceae</taxon>
        <taxon>Malvoideae</taxon>
        <taxon>Hibiscus</taxon>
    </lineage>
</organism>
<comment type="similarity">
    <text evidence="1">Belongs to the RUS1 family.</text>
</comment>
<protein>
    <submittedName>
        <fullName evidence="3">Protein root UVB sensitive 1</fullName>
    </submittedName>
</protein>
<keyword evidence="4" id="KW-1185">Reference proteome</keyword>
<feature type="domain" description="Protein root UVB sensitive/RUS" evidence="2">
    <location>
        <begin position="1"/>
        <end position="66"/>
    </location>
</feature>
<dbReference type="PANTHER" id="PTHR12770:SF22">
    <property type="entry name" value="PROTEIN ROOT UVB SENSITIVE 1, CHLOROPLASTIC"/>
    <property type="match status" value="1"/>
</dbReference>
<dbReference type="Proteomes" id="UP000436088">
    <property type="component" value="Unassembled WGS sequence"/>
</dbReference>
<dbReference type="GO" id="GO:0009941">
    <property type="term" value="C:chloroplast envelope"/>
    <property type="evidence" value="ECO:0007669"/>
    <property type="project" value="TreeGrafter"/>
</dbReference>
<dbReference type="PANTHER" id="PTHR12770">
    <property type="entry name" value="RUS1 FAMILY PROTEIN C16ORF58"/>
    <property type="match status" value="1"/>
</dbReference>
<evidence type="ECO:0000313" key="3">
    <source>
        <dbReference type="EMBL" id="KAE8727438.1"/>
    </source>
</evidence>
<evidence type="ECO:0000313" key="4">
    <source>
        <dbReference type="Proteomes" id="UP000436088"/>
    </source>
</evidence>
<dbReference type="AlphaFoldDB" id="A0A6A3CJH3"/>
<comment type="caution">
    <text evidence="3">The sequence shown here is derived from an EMBL/GenBank/DDBJ whole genome shotgun (WGS) entry which is preliminary data.</text>
</comment>
<dbReference type="GO" id="GO:0032502">
    <property type="term" value="P:developmental process"/>
    <property type="evidence" value="ECO:0007669"/>
    <property type="project" value="TreeGrafter"/>
</dbReference>
<reference evidence="3" key="1">
    <citation type="submission" date="2019-09" db="EMBL/GenBank/DDBJ databases">
        <title>Draft genome information of white flower Hibiscus syriacus.</title>
        <authorList>
            <person name="Kim Y.-M."/>
        </authorList>
    </citation>
    <scope>NUCLEOTIDE SEQUENCE [LARGE SCALE GENOMIC DNA]</scope>
    <source>
        <strain evidence="3">YM2019G1</strain>
    </source>
</reference>
<gene>
    <name evidence="3" type="ORF">F3Y22_tig00005459pilonHSYRG00072</name>
</gene>
<dbReference type="Pfam" id="PF04884">
    <property type="entry name" value="UVB_sens_prot"/>
    <property type="match status" value="1"/>
</dbReference>